<keyword evidence="1" id="KW-0677">Repeat</keyword>
<protein>
    <submittedName>
        <fullName evidence="4">RHS repeat-associated core domain-containing protein</fullName>
    </submittedName>
</protein>
<dbReference type="NCBIfam" id="TIGR03696">
    <property type="entry name" value="Rhs_assc_core"/>
    <property type="match status" value="1"/>
</dbReference>
<dbReference type="Proteomes" id="UP000242501">
    <property type="component" value="Unassembled WGS sequence"/>
</dbReference>
<feature type="domain" description="Teneurin-like YD-shell" evidence="3">
    <location>
        <begin position="675"/>
        <end position="988"/>
    </location>
</feature>
<evidence type="ECO:0000313" key="5">
    <source>
        <dbReference type="Proteomes" id="UP000242501"/>
    </source>
</evidence>
<evidence type="ECO:0000313" key="4">
    <source>
        <dbReference type="EMBL" id="SDC29249.1"/>
    </source>
</evidence>
<evidence type="ECO:0000259" key="3">
    <source>
        <dbReference type="Pfam" id="PF25023"/>
    </source>
</evidence>
<proteinExistence type="predicted"/>
<dbReference type="InterPro" id="IPR022385">
    <property type="entry name" value="Rhs_assc_core"/>
</dbReference>
<sequence>GAYEYFLDRNNNLVQVVYPNGERLKYAYQGKLPHQLTSKWRLDSNRQQWQLETRWSYDQWNRAIVSEQADHVNYVKIDFDAKITPATQVSMATKNYIYKNTLTNSLGIKTTYQYEIDGTQFRLLEVKGAGCSSCGEVNKRYRYTKEGWISEISQLADDGNILSTVLISYDSLGQIKSKTLTGENIDSQTIYYEYQNGKMIHEYRKSIYEGHKYHKYYKYDSNGQLLSMNEYGFSVQGEPIQKTVRYGYDQKGRVLFEDRQPVDKFYNKNNITIYHYNDKNWISAWENPFLHQKTTINYDDLGRVIQYTKYDDVNTVKEITRLSYSQSTQISEIELELPSKQEKYLLKYKYNSLGQLMGRYDKNNNIIQEYSYDNAGRIIGDVNAKNGLSIYSLNTENQYKSIQTLSPQGDYKQIGYMYDEFGRLIRVADSLKGDILDMQYIGQQKIVTNQVSGLSYIFGYDGLNQLISQWRIPMVGKGLLSPDLTILSNTYKQRSIRLDDGTITKQDLDDFGRVNIERSTIQGDTQYRYTQRDQTLEIKKGEQRTQFEYDELGRLIRKKLLIGDQTFDDIKYVYAKAQLICIESKYQRQEFEYDTHARMTLSRTWLDQLKQPIITRYEYDKDGHPKTLSLADGTEISTDHHRLTYKLPHHFFSKTLIEKNQTQDNQTYYVFGNKVHLDFLYSARSEWKGLNYHLNNEDLLSQTWDFDYLHRIRSVMTQGILKDTRQYLYDENNHVILNANMDNSLREAFFYDSLGNRLISEDFVKKQRQANKYKDGYLTAKQLDNIEYNHIGEAISYPMQQGNLHFEYKHGLLSRVWHNKQLVANYFYNHLGQRVKKCVYESVKDGLCTYYYYHANQLAAELNQSGNITKQYIYTGQRLLAVMDYIHPTALANTERLNVFERLIHSDEVNVLYAVNDYMGRPRLLTNDQGQVVWKDKSPDLFGAAEIESQNIELNLRFIGQYFDGETGLYYNGYRYYDPTTGRYISPDPLGLKGGENQYGYVNQQPNQFFDPQGLLLFAFDGTGNTDNNPADRHFLNSAGDDNRESNVVRFRNAYDGSVDQKSTGIDIAHTQWAGQNKTFSQNVTGNHFEGFYISGAGTTDQYTGLKSIYNDLDAGIGETLPQRVNQMLIYFSQYMQKVVEHQNITKDKNGYKEISIPIDVVGFSRGAASARMFASKLDYLLKQDYKYGGDPVLAGSLTKYWGQLNKEKLKCLGININYNFLGIWDTVPSLGINIENDVRESNDIHASISVSDKFAYVAHAVAVNEHRENFMARSIYTSIADAKANDTSKYNIENKAKNHQQVKIERGFMGAHSDIGGGYSEGDLNKVPLMWMIDQAKNVGVKFNQGVIDNKKYNKVMDPVVHDSVGDIKAGLGRSPGLALMQPGREFRWSGASNDGDAKNNNQHNTFAHLGLNWKDTLQFQAKGKSKFEKGQELEQAYQKAWGRCHKFGVVCDELRQLQELKSLGLNPETGKPYTDEKSDPRTVLYRTDNKSNEKIQIKSYLDWINNHYGTTLTYQGK</sequence>
<dbReference type="InterPro" id="IPR056823">
    <property type="entry name" value="TEN-like_YD-shell"/>
</dbReference>
<dbReference type="InterPro" id="IPR018712">
    <property type="entry name" value="Tle1-like_cat"/>
</dbReference>
<dbReference type="Pfam" id="PF25023">
    <property type="entry name" value="TEN_YD-shell"/>
    <property type="match status" value="1"/>
</dbReference>
<feature type="non-terminal residue" evidence="4">
    <location>
        <position position="1"/>
    </location>
</feature>
<dbReference type="OrthoDB" id="9816400at2"/>
<keyword evidence="5" id="KW-1185">Reference proteome</keyword>
<dbReference type="Gene3D" id="2.180.10.10">
    <property type="entry name" value="RHS repeat-associated core"/>
    <property type="match status" value="3"/>
</dbReference>
<evidence type="ECO:0000256" key="1">
    <source>
        <dbReference type="ARBA" id="ARBA00022737"/>
    </source>
</evidence>
<evidence type="ECO:0000259" key="2">
    <source>
        <dbReference type="Pfam" id="PF09994"/>
    </source>
</evidence>
<gene>
    <name evidence="4" type="ORF">SAMN05421733_1171</name>
</gene>
<dbReference type="Pfam" id="PF09994">
    <property type="entry name" value="T6SS_Tle1-like_cat"/>
    <property type="match status" value="1"/>
</dbReference>
<feature type="domain" description="T6SS Phospholipase effector Tle1-like catalytic" evidence="2">
    <location>
        <begin position="1210"/>
        <end position="1336"/>
    </location>
</feature>
<accession>A0A1G6KDU0</accession>
<dbReference type="EMBL" id="FMYL01000017">
    <property type="protein sequence ID" value="SDC29249.1"/>
    <property type="molecule type" value="Genomic_DNA"/>
</dbReference>
<dbReference type="RefSeq" id="WP_092750131.1">
    <property type="nucleotide sequence ID" value="NZ_FMYL01000017.1"/>
</dbReference>
<dbReference type="PRINTS" id="PR00394">
    <property type="entry name" value="RHSPROTEIN"/>
</dbReference>
<organism evidence="4 5">
    <name type="scientific">Acinetobacter boissieri</name>
    <dbReference type="NCBI Taxonomy" id="1219383"/>
    <lineage>
        <taxon>Bacteria</taxon>
        <taxon>Pseudomonadati</taxon>
        <taxon>Pseudomonadota</taxon>
        <taxon>Gammaproteobacteria</taxon>
        <taxon>Moraxellales</taxon>
        <taxon>Moraxellaceae</taxon>
        <taxon>Acinetobacter</taxon>
    </lineage>
</organism>
<name>A0A1G6KDU0_9GAMM</name>
<dbReference type="STRING" id="1219383.SAMN05421733_1171"/>
<dbReference type="InterPro" id="IPR050708">
    <property type="entry name" value="T6SS_VgrG/RHS"/>
</dbReference>
<dbReference type="PANTHER" id="PTHR32305:SF15">
    <property type="entry name" value="PROTEIN RHSA-RELATED"/>
    <property type="match status" value="1"/>
</dbReference>
<dbReference type="PANTHER" id="PTHR32305">
    <property type="match status" value="1"/>
</dbReference>
<reference evidence="5" key="1">
    <citation type="submission" date="2016-09" db="EMBL/GenBank/DDBJ databases">
        <authorList>
            <person name="Varghese N."/>
            <person name="Submissions S."/>
        </authorList>
    </citation>
    <scope>NUCLEOTIDE SEQUENCE [LARGE SCALE GENOMIC DNA]</scope>
    <source>
        <strain evidence="5">ANC 4422</strain>
    </source>
</reference>